<dbReference type="Pfam" id="PF02230">
    <property type="entry name" value="Abhydrolase_2"/>
    <property type="match status" value="1"/>
</dbReference>
<organism evidence="3 4">
    <name type="scientific">Amycolatopsis jiangsuensis</name>
    <dbReference type="NCBI Taxonomy" id="1181879"/>
    <lineage>
        <taxon>Bacteria</taxon>
        <taxon>Bacillati</taxon>
        <taxon>Actinomycetota</taxon>
        <taxon>Actinomycetes</taxon>
        <taxon>Pseudonocardiales</taxon>
        <taxon>Pseudonocardiaceae</taxon>
        <taxon>Amycolatopsis</taxon>
    </lineage>
</organism>
<protein>
    <submittedName>
        <fullName evidence="3">Polyhydroxybutyrate depolymerase</fullName>
    </submittedName>
</protein>
<dbReference type="Proteomes" id="UP000581769">
    <property type="component" value="Unassembled WGS sequence"/>
</dbReference>
<name>A0A840J1K4_9PSEU</name>
<dbReference type="RefSeq" id="WP_184783510.1">
    <property type="nucleotide sequence ID" value="NZ_JACHMG010000001.1"/>
</dbReference>
<feature type="domain" description="Phospholipase/carboxylesterase/thioesterase" evidence="2">
    <location>
        <begin position="102"/>
        <end position="180"/>
    </location>
</feature>
<dbReference type="PANTHER" id="PTHR43037:SF1">
    <property type="entry name" value="BLL1128 PROTEIN"/>
    <property type="match status" value="1"/>
</dbReference>
<dbReference type="EMBL" id="JACHMG010000001">
    <property type="protein sequence ID" value="MBB4688886.1"/>
    <property type="molecule type" value="Genomic_DNA"/>
</dbReference>
<reference evidence="3 4" key="1">
    <citation type="submission" date="2020-08" db="EMBL/GenBank/DDBJ databases">
        <title>Sequencing the genomes of 1000 actinobacteria strains.</title>
        <authorList>
            <person name="Klenk H.-P."/>
        </authorList>
    </citation>
    <scope>NUCLEOTIDE SEQUENCE [LARGE SCALE GENOMIC DNA]</scope>
    <source>
        <strain evidence="3 4">DSM 45859</strain>
    </source>
</reference>
<comment type="caution">
    <text evidence="3">The sequence shown here is derived from an EMBL/GenBank/DDBJ whole genome shotgun (WGS) entry which is preliminary data.</text>
</comment>
<dbReference type="GO" id="GO:0016787">
    <property type="term" value="F:hydrolase activity"/>
    <property type="evidence" value="ECO:0007669"/>
    <property type="project" value="InterPro"/>
</dbReference>
<keyword evidence="4" id="KW-1185">Reference proteome</keyword>
<gene>
    <name evidence="3" type="ORF">BJY18_006371</name>
</gene>
<dbReference type="PANTHER" id="PTHR43037">
    <property type="entry name" value="UNNAMED PRODUCT-RELATED"/>
    <property type="match status" value="1"/>
</dbReference>
<dbReference type="SUPFAM" id="SSF53474">
    <property type="entry name" value="alpha/beta-Hydrolases"/>
    <property type="match status" value="1"/>
</dbReference>
<evidence type="ECO:0000313" key="4">
    <source>
        <dbReference type="Proteomes" id="UP000581769"/>
    </source>
</evidence>
<evidence type="ECO:0000256" key="1">
    <source>
        <dbReference type="ARBA" id="ARBA00022729"/>
    </source>
</evidence>
<dbReference type="AlphaFoldDB" id="A0A840J1K4"/>
<dbReference type="Gene3D" id="3.40.50.1820">
    <property type="entry name" value="alpha/beta hydrolase"/>
    <property type="match status" value="1"/>
</dbReference>
<accession>A0A840J1K4</accession>
<dbReference type="InterPro" id="IPR029058">
    <property type="entry name" value="AB_hydrolase_fold"/>
</dbReference>
<dbReference type="InterPro" id="IPR003140">
    <property type="entry name" value="PLipase/COase/thioEstase"/>
</dbReference>
<evidence type="ECO:0000313" key="3">
    <source>
        <dbReference type="EMBL" id="MBB4688886.1"/>
    </source>
</evidence>
<sequence>MTTTTRDSVDVAGTRRTFTTVASTADSASRALVLVFHGSRQSGDKHRAFTSQAYDRFAAAGTAVVAYLDGYQGAWNDARRESRFAARRDGMDDVGFARAVITKLAADHRIDSRRVFAIGYSNGGQLVMRLVHEAPELLAGAAVIGATMPAPENFLATEAPPAPLPMLFIHGTKDPIVSYGGGTMGWWKRRFFKVGGRSWSAPRTARHFAERNGSTAGPVITREPARPGAVTEVERSDYREDGAPPVVLYTIHRGGHTVPGSAGNPRVLGRTSREVEAAGLIGTFFGLLVGSGADSSPVGPQ</sequence>
<keyword evidence="1" id="KW-0732">Signal</keyword>
<dbReference type="InterPro" id="IPR050955">
    <property type="entry name" value="Plant_Biomass_Hydrol_Est"/>
</dbReference>
<proteinExistence type="predicted"/>
<evidence type="ECO:0000259" key="2">
    <source>
        <dbReference type="Pfam" id="PF02230"/>
    </source>
</evidence>